<dbReference type="GO" id="GO:0006355">
    <property type="term" value="P:regulation of DNA-templated transcription"/>
    <property type="evidence" value="ECO:0007669"/>
    <property type="project" value="InterPro"/>
</dbReference>
<evidence type="ECO:0000256" key="5">
    <source>
        <dbReference type="ARBA" id="ARBA00023159"/>
    </source>
</evidence>
<dbReference type="OrthoDB" id="9814761at2"/>
<dbReference type="Pfam" id="PF13426">
    <property type="entry name" value="PAS_9"/>
    <property type="match status" value="1"/>
</dbReference>
<keyword evidence="6" id="KW-0804">Transcription</keyword>
<feature type="domain" description="PAS" evidence="8">
    <location>
        <begin position="16"/>
        <end position="54"/>
    </location>
</feature>
<dbReference type="InterPro" id="IPR009057">
    <property type="entry name" value="Homeodomain-like_sf"/>
</dbReference>
<evidence type="ECO:0000259" key="8">
    <source>
        <dbReference type="PROSITE" id="PS50112"/>
    </source>
</evidence>
<dbReference type="NCBIfam" id="TIGR00229">
    <property type="entry name" value="sensory_box"/>
    <property type="match status" value="1"/>
</dbReference>
<dbReference type="CDD" id="cd00009">
    <property type="entry name" value="AAA"/>
    <property type="match status" value="1"/>
</dbReference>
<dbReference type="GO" id="GO:0043565">
    <property type="term" value="F:sequence-specific DNA binding"/>
    <property type="evidence" value="ECO:0007669"/>
    <property type="project" value="InterPro"/>
</dbReference>
<dbReference type="SUPFAM" id="SSF52540">
    <property type="entry name" value="P-loop containing nucleoside triphosphate hydrolases"/>
    <property type="match status" value="1"/>
</dbReference>
<dbReference type="PROSITE" id="PS00675">
    <property type="entry name" value="SIGMA54_INTERACT_1"/>
    <property type="match status" value="1"/>
</dbReference>
<accession>E1QJ00</accession>
<evidence type="ECO:0000256" key="1">
    <source>
        <dbReference type="ARBA" id="ARBA00022741"/>
    </source>
</evidence>
<dbReference type="FunFam" id="3.40.50.300:FF:000006">
    <property type="entry name" value="DNA-binding transcriptional regulator NtrC"/>
    <property type="match status" value="1"/>
</dbReference>
<dbReference type="FunFam" id="1.10.8.60:FF:000014">
    <property type="entry name" value="DNA-binding transcriptional regulator NtrC"/>
    <property type="match status" value="1"/>
</dbReference>
<dbReference type="InterPro" id="IPR001610">
    <property type="entry name" value="PAC"/>
</dbReference>
<dbReference type="RefSeq" id="WP_013258984.1">
    <property type="nucleotide sequence ID" value="NC_014365.1"/>
</dbReference>
<reference evidence="10 11" key="1">
    <citation type="journal article" date="2010" name="Stand. Genomic Sci.">
        <title>Complete genome sequence of Desulfarculus baarsii type strain (2st14).</title>
        <authorList>
            <person name="Sun H."/>
            <person name="Spring S."/>
            <person name="Lapidus A."/>
            <person name="Davenport K."/>
            <person name="Del Rio T.G."/>
            <person name="Tice H."/>
            <person name="Nolan M."/>
            <person name="Copeland A."/>
            <person name="Cheng J.F."/>
            <person name="Lucas S."/>
            <person name="Tapia R."/>
            <person name="Goodwin L."/>
            <person name="Pitluck S."/>
            <person name="Ivanova N."/>
            <person name="Pagani I."/>
            <person name="Mavromatis K."/>
            <person name="Ovchinnikova G."/>
            <person name="Pati A."/>
            <person name="Chen A."/>
            <person name="Palaniappan K."/>
            <person name="Hauser L."/>
            <person name="Chang Y.J."/>
            <person name="Jeffries C.D."/>
            <person name="Detter J.C."/>
            <person name="Han C."/>
            <person name="Rohde M."/>
            <person name="Brambilla E."/>
            <person name="Goker M."/>
            <person name="Woyke T."/>
            <person name="Bristow J."/>
            <person name="Eisen J.A."/>
            <person name="Markowitz V."/>
            <person name="Hugenholtz P."/>
            <person name="Kyrpides N.C."/>
            <person name="Klenk H.P."/>
            <person name="Land M."/>
        </authorList>
    </citation>
    <scope>NUCLEOTIDE SEQUENCE [LARGE SCALE GENOMIC DNA]</scope>
    <source>
        <strain evidence="11">ATCC 33931 / DSM 2075 / LMG 7858 / VKM B-1802 / 2st14</strain>
    </source>
</reference>
<evidence type="ECO:0000256" key="3">
    <source>
        <dbReference type="ARBA" id="ARBA00023015"/>
    </source>
</evidence>
<dbReference type="Gene3D" id="1.10.8.60">
    <property type="match status" value="1"/>
</dbReference>
<organism evidence="10 11">
    <name type="scientific">Desulfarculus baarsii (strain ATCC 33931 / DSM 2075 / LMG 7858 / VKM B-1802 / 2st14)</name>
    <dbReference type="NCBI Taxonomy" id="644282"/>
    <lineage>
        <taxon>Bacteria</taxon>
        <taxon>Pseudomonadati</taxon>
        <taxon>Thermodesulfobacteriota</taxon>
        <taxon>Desulfarculia</taxon>
        <taxon>Desulfarculales</taxon>
        <taxon>Desulfarculaceae</taxon>
        <taxon>Desulfarculus</taxon>
    </lineage>
</organism>
<dbReference type="HOGENOM" id="CLU_000445_8_1_7"/>
<dbReference type="SUPFAM" id="SSF55785">
    <property type="entry name" value="PYP-like sensor domain (PAS domain)"/>
    <property type="match status" value="1"/>
</dbReference>
<dbReference type="KEGG" id="dbr:Deba_2179"/>
<evidence type="ECO:0000313" key="10">
    <source>
        <dbReference type="EMBL" id="ADK85543.1"/>
    </source>
</evidence>
<dbReference type="InterPro" id="IPR000700">
    <property type="entry name" value="PAS-assoc_C"/>
</dbReference>
<dbReference type="STRING" id="644282.Deba_2179"/>
<proteinExistence type="predicted"/>
<evidence type="ECO:0000256" key="6">
    <source>
        <dbReference type="ARBA" id="ARBA00023163"/>
    </source>
</evidence>
<dbReference type="PRINTS" id="PR01590">
    <property type="entry name" value="HTHFIS"/>
</dbReference>
<evidence type="ECO:0000256" key="4">
    <source>
        <dbReference type="ARBA" id="ARBA00023125"/>
    </source>
</evidence>
<dbReference type="Pfam" id="PF00158">
    <property type="entry name" value="Sigma54_activat"/>
    <property type="match status" value="1"/>
</dbReference>
<dbReference type="PROSITE" id="PS00676">
    <property type="entry name" value="SIGMA54_INTERACT_2"/>
    <property type="match status" value="1"/>
</dbReference>
<dbReference type="SMART" id="SM00086">
    <property type="entry name" value="PAC"/>
    <property type="match status" value="1"/>
</dbReference>
<gene>
    <name evidence="10" type="ordered locus">Deba_2179</name>
</gene>
<dbReference type="Proteomes" id="UP000009047">
    <property type="component" value="Chromosome"/>
</dbReference>
<evidence type="ECO:0000259" key="7">
    <source>
        <dbReference type="PROSITE" id="PS50045"/>
    </source>
</evidence>
<dbReference type="InterPro" id="IPR025943">
    <property type="entry name" value="Sigma_54_int_dom_ATP-bd_2"/>
</dbReference>
<dbReference type="CDD" id="cd00130">
    <property type="entry name" value="PAS"/>
    <property type="match status" value="1"/>
</dbReference>
<keyword evidence="2" id="KW-0067">ATP-binding</keyword>
<dbReference type="Gene3D" id="1.10.10.60">
    <property type="entry name" value="Homeodomain-like"/>
    <property type="match status" value="1"/>
</dbReference>
<dbReference type="SUPFAM" id="SSF46689">
    <property type="entry name" value="Homeodomain-like"/>
    <property type="match status" value="1"/>
</dbReference>
<protein>
    <submittedName>
        <fullName evidence="10">PAS modulated sigma54 specific transcriptional regulator, Fis family</fullName>
    </submittedName>
</protein>
<dbReference type="Gene3D" id="3.40.50.300">
    <property type="entry name" value="P-loop containing nucleotide triphosphate hydrolases"/>
    <property type="match status" value="1"/>
</dbReference>
<dbReference type="eggNOG" id="COG3829">
    <property type="taxonomic scope" value="Bacteria"/>
</dbReference>
<dbReference type="PROSITE" id="PS50045">
    <property type="entry name" value="SIGMA54_INTERACT_4"/>
    <property type="match status" value="1"/>
</dbReference>
<dbReference type="AlphaFoldDB" id="E1QJ00"/>
<dbReference type="Gene3D" id="3.30.450.20">
    <property type="entry name" value="PAS domain"/>
    <property type="match status" value="1"/>
</dbReference>
<sequence>MSGHGPAPHPDLTGLILDAIAEGVFTVDQDLIITSFNRAAAQITGVSASEALGRKCHQVLGSSVCQAACPLRRSIQTGHPSDELEVELRAADGRIIPARIRTAVLRDATGRLLGGVETFRDISAERHLQKRISAAYTFCDIKGKSAAMTRLFAVLPDVAASRASVLISGESGTGKELVARALHDLSDCHEGPFVAVNCGAIPEALVESELFGHLRGAFTGAQRQRVGRFAAADGGTLFLDEIGELPLAVQAKLLRALDRGEITPLGADLAIRVRARVVAATNRDLEAEVAAGRFRSDLYYRLNVLQLRLPPLRQRREDIPLLAGHFLERLAAERCESPARLSESAMALLLDHQWPGNVRELENALEHAVVLARGGTIEPRHLPESLRRLHGAARPAEANGSATLDLAQRERQALIMALEAHGGHRAKAAAALGVSTTTLWRKMKRFGLEDHFKKQRIL</sequence>
<dbReference type="PANTHER" id="PTHR32071">
    <property type="entry name" value="TRANSCRIPTIONAL REGULATORY PROTEIN"/>
    <property type="match status" value="1"/>
</dbReference>
<feature type="domain" description="PAC" evidence="9">
    <location>
        <begin position="82"/>
        <end position="134"/>
    </location>
</feature>
<evidence type="ECO:0000256" key="2">
    <source>
        <dbReference type="ARBA" id="ARBA00022840"/>
    </source>
</evidence>
<keyword evidence="4" id="KW-0238">DNA-binding</keyword>
<dbReference type="GO" id="GO:0005524">
    <property type="term" value="F:ATP binding"/>
    <property type="evidence" value="ECO:0007669"/>
    <property type="project" value="UniProtKB-KW"/>
</dbReference>
<dbReference type="PROSITE" id="PS50112">
    <property type="entry name" value="PAS"/>
    <property type="match status" value="1"/>
</dbReference>
<keyword evidence="3" id="KW-0805">Transcription regulation</keyword>
<dbReference type="InterPro" id="IPR003593">
    <property type="entry name" value="AAA+_ATPase"/>
</dbReference>
<dbReference type="InterPro" id="IPR027417">
    <property type="entry name" value="P-loop_NTPase"/>
</dbReference>
<feature type="domain" description="Sigma-54 factor interaction" evidence="7">
    <location>
        <begin position="141"/>
        <end position="370"/>
    </location>
</feature>
<dbReference type="InterPro" id="IPR000014">
    <property type="entry name" value="PAS"/>
</dbReference>
<dbReference type="InterPro" id="IPR025944">
    <property type="entry name" value="Sigma_54_int_dom_CS"/>
</dbReference>
<dbReference type="InterPro" id="IPR002197">
    <property type="entry name" value="HTH_Fis"/>
</dbReference>
<dbReference type="InterPro" id="IPR058031">
    <property type="entry name" value="AAA_lid_NorR"/>
</dbReference>
<evidence type="ECO:0000313" key="11">
    <source>
        <dbReference type="Proteomes" id="UP000009047"/>
    </source>
</evidence>
<dbReference type="InterPro" id="IPR035965">
    <property type="entry name" value="PAS-like_dom_sf"/>
</dbReference>
<dbReference type="Pfam" id="PF25601">
    <property type="entry name" value="AAA_lid_14"/>
    <property type="match status" value="1"/>
</dbReference>
<keyword evidence="11" id="KW-1185">Reference proteome</keyword>
<keyword evidence="1" id="KW-0547">Nucleotide-binding</keyword>
<dbReference type="SMART" id="SM00091">
    <property type="entry name" value="PAS"/>
    <property type="match status" value="1"/>
</dbReference>
<dbReference type="InterPro" id="IPR025662">
    <property type="entry name" value="Sigma_54_int_dom_ATP-bd_1"/>
</dbReference>
<dbReference type="PANTHER" id="PTHR32071:SF117">
    <property type="entry name" value="PTS-DEPENDENT DIHYDROXYACETONE KINASE OPERON REGULATORY PROTEIN-RELATED"/>
    <property type="match status" value="1"/>
</dbReference>
<dbReference type="EMBL" id="CP002085">
    <property type="protein sequence ID" value="ADK85543.1"/>
    <property type="molecule type" value="Genomic_DNA"/>
</dbReference>
<dbReference type="PROSITE" id="PS50113">
    <property type="entry name" value="PAC"/>
    <property type="match status" value="1"/>
</dbReference>
<evidence type="ECO:0000259" key="9">
    <source>
        <dbReference type="PROSITE" id="PS50113"/>
    </source>
</evidence>
<name>E1QJ00_DESB2</name>
<dbReference type="PROSITE" id="PS00688">
    <property type="entry name" value="SIGMA54_INTERACT_3"/>
    <property type="match status" value="1"/>
</dbReference>
<dbReference type="InterPro" id="IPR002078">
    <property type="entry name" value="Sigma_54_int"/>
</dbReference>
<dbReference type="SMART" id="SM00382">
    <property type="entry name" value="AAA"/>
    <property type="match status" value="1"/>
</dbReference>
<keyword evidence="5" id="KW-0010">Activator</keyword>
<dbReference type="Pfam" id="PF02954">
    <property type="entry name" value="HTH_8"/>
    <property type="match status" value="1"/>
</dbReference>